<accession>A0A4Y7QER1</accession>
<name>A0A4Y7QER1_9AGAM</name>
<proteinExistence type="predicted"/>
<sequence length="87" mass="9777">MPQDRIYFRVNLAPMHTVKNHLSPLPFVFGPAIIAGTGVFASHNTPFQFTSIENLPSPSGRSVRLFFEHLEHFRPYWGAVILAPIAC</sequence>
<evidence type="ECO:0000313" key="2">
    <source>
        <dbReference type="Proteomes" id="UP000294933"/>
    </source>
</evidence>
<dbReference type="EMBL" id="ML170163">
    <property type="protein sequence ID" value="TDL25688.1"/>
    <property type="molecule type" value="Genomic_DNA"/>
</dbReference>
<organism evidence="1 2">
    <name type="scientific">Rickenella mellea</name>
    <dbReference type="NCBI Taxonomy" id="50990"/>
    <lineage>
        <taxon>Eukaryota</taxon>
        <taxon>Fungi</taxon>
        <taxon>Dikarya</taxon>
        <taxon>Basidiomycota</taxon>
        <taxon>Agaricomycotina</taxon>
        <taxon>Agaricomycetes</taxon>
        <taxon>Hymenochaetales</taxon>
        <taxon>Rickenellaceae</taxon>
        <taxon>Rickenella</taxon>
    </lineage>
</organism>
<keyword evidence="2" id="KW-1185">Reference proteome</keyword>
<evidence type="ECO:0000313" key="1">
    <source>
        <dbReference type="EMBL" id="TDL25688.1"/>
    </source>
</evidence>
<reference evidence="1 2" key="1">
    <citation type="submission" date="2018-06" db="EMBL/GenBank/DDBJ databases">
        <title>A transcriptomic atlas of mushroom development highlights an independent origin of complex multicellularity.</title>
        <authorList>
            <consortium name="DOE Joint Genome Institute"/>
            <person name="Krizsan K."/>
            <person name="Almasi E."/>
            <person name="Merenyi Z."/>
            <person name="Sahu N."/>
            <person name="Viragh M."/>
            <person name="Koszo T."/>
            <person name="Mondo S."/>
            <person name="Kiss B."/>
            <person name="Balint B."/>
            <person name="Kues U."/>
            <person name="Barry K."/>
            <person name="Hegedus J.C."/>
            <person name="Henrissat B."/>
            <person name="Johnson J."/>
            <person name="Lipzen A."/>
            <person name="Ohm R."/>
            <person name="Nagy I."/>
            <person name="Pangilinan J."/>
            <person name="Yan J."/>
            <person name="Xiong Y."/>
            <person name="Grigoriev I.V."/>
            <person name="Hibbett D.S."/>
            <person name="Nagy L.G."/>
        </authorList>
    </citation>
    <scope>NUCLEOTIDE SEQUENCE [LARGE SCALE GENOMIC DNA]</scope>
    <source>
        <strain evidence="1 2">SZMC22713</strain>
    </source>
</reference>
<gene>
    <name evidence="1" type="ORF">BD410DRAFT_765350</name>
</gene>
<dbReference type="AlphaFoldDB" id="A0A4Y7QER1"/>
<dbReference type="VEuPathDB" id="FungiDB:BD410DRAFT_765350"/>
<protein>
    <submittedName>
        <fullName evidence="1">Uncharacterized protein</fullName>
    </submittedName>
</protein>
<dbReference type="Proteomes" id="UP000294933">
    <property type="component" value="Unassembled WGS sequence"/>
</dbReference>